<evidence type="ECO:0000259" key="12">
    <source>
        <dbReference type="PROSITE" id="PS51192"/>
    </source>
</evidence>
<dbReference type="PROSITE" id="PS00039">
    <property type="entry name" value="DEAD_ATP_HELICASE"/>
    <property type="match status" value="1"/>
</dbReference>
<feature type="domain" description="DEAD-box RNA helicase Q" evidence="14">
    <location>
        <begin position="21"/>
        <end position="49"/>
    </location>
</feature>
<proteinExistence type="inferred from homology"/>
<dbReference type="Pfam" id="PF00270">
    <property type="entry name" value="DEAD"/>
    <property type="match status" value="1"/>
</dbReference>
<feature type="compositionally biased region" description="Low complexity" evidence="11">
    <location>
        <begin position="443"/>
        <end position="457"/>
    </location>
</feature>
<evidence type="ECO:0000256" key="8">
    <source>
        <dbReference type="ARBA" id="ARBA00024350"/>
    </source>
</evidence>
<dbReference type="PROSITE" id="PS51195">
    <property type="entry name" value="Q_MOTIF"/>
    <property type="match status" value="1"/>
</dbReference>
<dbReference type="InterPro" id="IPR027417">
    <property type="entry name" value="P-loop_NTPase"/>
</dbReference>
<evidence type="ECO:0000256" key="2">
    <source>
        <dbReference type="ARBA" id="ARBA00022741"/>
    </source>
</evidence>
<dbReference type="PANTHER" id="PTHR47959:SF24">
    <property type="entry name" value="ATP-DEPENDENT RNA HELICASE"/>
    <property type="match status" value="1"/>
</dbReference>
<evidence type="ECO:0000256" key="11">
    <source>
        <dbReference type="SAM" id="MobiDB-lite"/>
    </source>
</evidence>
<dbReference type="InterPro" id="IPR014014">
    <property type="entry name" value="RNA_helicase_DEAD_Q_motif"/>
</dbReference>
<dbReference type="InterPro" id="IPR050079">
    <property type="entry name" value="DEAD_box_RNA_helicase"/>
</dbReference>
<dbReference type="InterPro" id="IPR000629">
    <property type="entry name" value="RNA-helicase_DEAD-box_CS"/>
</dbReference>
<feature type="domain" description="Helicase ATP-binding" evidence="12">
    <location>
        <begin position="52"/>
        <end position="223"/>
    </location>
</feature>
<evidence type="ECO:0008006" key="17">
    <source>
        <dbReference type="Google" id="ProtNLM"/>
    </source>
</evidence>
<keyword evidence="4 10" id="KW-0347">Helicase</keyword>
<dbReference type="PROSITE" id="PS51192">
    <property type="entry name" value="HELICASE_ATP_BIND_1"/>
    <property type="match status" value="1"/>
</dbReference>
<dbReference type="InterPro" id="IPR001650">
    <property type="entry name" value="Helicase_C-like"/>
</dbReference>
<evidence type="ECO:0000259" key="14">
    <source>
        <dbReference type="PROSITE" id="PS51195"/>
    </source>
</evidence>
<dbReference type="Proteomes" id="UP001291926">
    <property type="component" value="Unassembled WGS sequence"/>
</dbReference>
<sequence length="457" mass="51002">MAQEEEETLTPSTVMEEEKVYTFKDIGVNKELVEACDNLGWKNPTKIQVEAIPPALEGKDIIGLAQTGSGKTGAFAIPILQALLKKQQAFFACVLSPTRELAIQIAEQFEALGSGIGVKCAVLVGGVDIVQQSILLGKRPHIVVATPGRLVDHLSNTKGFSLHMLQYLVLDEADRLLNEDFEKAIDEILNVIPRERRTFLFSATMTKKVKKLQRACLRNPVKIETQSKYSTVDTLKQQYRFVPAKYKDCYLVYILTEFSGSTSMVFTRTCDATTLLAHILRNLGFSAIPINGHMTQTKRLGALNRFKAGECNILICTDVASRGLDIPAVDLVINYDIPTNSKDYIHRVGRTARAGRSGVAIAIVNQYELEWYLQIEKLIGKKLPEYPAQEEEVLLLLERVTEAKRISQMKIKESGGKKRRKGDDNDDGEEDMTQYMGRRKGGKSSNGKSSNKMAKRR</sequence>
<dbReference type="CDD" id="cd18787">
    <property type="entry name" value="SF2_C_DEAD"/>
    <property type="match status" value="1"/>
</dbReference>
<evidence type="ECO:0000256" key="1">
    <source>
        <dbReference type="ARBA" id="ARBA00004123"/>
    </source>
</evidence>
<dbReference type="InterPro" id="IPR044765">
    <property type="entry name" value="DDX47/Rrp3_DEADc"/>
</dbReference>
<comment type="similarity">
    <text evidence="8">Belongs to the DEAD box helicase family. DDX47/RRP3 subfamily.</text>
</comment>
<keyword evidence="3 10" id="KW-0378">Hydrolase</keyword>
<evidence type="ECO:0000256" key="4">
    <source>
        <dbReference type="ARBA" id="ARBA00022806"/>
    </source>
</evidence>
<evidence type="ECO:0000259" key="13">
    <source>
        <dbReference type="PROSITE" id="PS51194"/>
    </source>
</evidence>
<comment type="caution">
    <text evidence="15">The sequence shown here is derived from an EMBL/GenBank/DDBJ whole genome shotgun (WGS) entry which is preliminary data.</text>
</comment>
<dbReference type="EMBL" id="JAYDYQ010001088">
    <property type="protein sequence ID" value="KAK4488331.1"/>
    <property type="molecule type" value="Genomic_DNA"/>
</dbReference>
<organism evidence="15 16">
    <name type="scientific">Penstemon davidsonii</name>
    <dbReference type="NCBI Taxonomy" id="160366"/>
    <lineage>
        <taxon>Eukaryota</taxon>
        <taxon>Viridiplantae</taxon>
        <taxon>Streptophyta</taxon>
        <taxon>Embryophyta</taxon>
        <taxon>Tracheophyta</taxon>
        <taxon>Spermatophyta</taxon>
        <taxon>Magnoliopsida</taxon>
        <taxon>eudicotyledons</taxon>
        <taxon>Gunneridae</taxon>
        <taxon>Pentapetalae</taxon>
        <taxon>asterids</taxon>
        <taxon>lamiids</taxon>
        <taxon>Lamiales</taxon>
        <taxon>Plantaginaceae</taxon>
        <taxon>Cheloneae</taxon>
        <taxon>Penstemon</taxon>
    </lineage>
</organism>
<accession>A0ABR0DHD9</accession>
<feature type="domain" description="Helicase C-terminal" evidence="13">
    <location>
        <begin position="234"/>
        <end position="394"/>
    </location>
</feature>
<keyword evidence="5 10" id="KW-0067">ATP-binding</keyword>
<name>A0ABR0DHD9_9LAMI</name>
<keyword evidence="2 10" id="KW-0547">Nucleotide-binding</keyword>
<dbReference type="InterPro" id="IPR014001">
    <property type="entry name" value="Helicase_ATP-bd"/>
</dbReference>
<evidence type="ECO:0000256" key="7">
    <source>
        <dbReference type="ARBA" id="ARBA00023242"/>
    </source>
</evidence>
<protein>
    <recommendedName>
        <fullName evidence="17">DEAD-box ATP-dependent RNA helicase 10</fullName>
    </recommendedName>
</protein>
<dbReference type="SMART" id="SM00490">
    <property type="entry name" value="HELICc"/>
    <property type="match status" value="1"/>
</dbReference>
<evidence type="ECO:0000256" key="9">
    <source>
        <dbReference type="PROSITE-ProRule" id="PRU00552"/>
    </source>
</evidence>
<evidence type="ECO:0000256" key="5">
    <source>
        <dbReference type="ARBA" id="ARBA00022840"/>
    </source>
</evidence>
<reference evidence="15 16" key="1">
    <citation type="journal article" date="2023" name="bioRxiv">
        <title>Genome report: Whole genome sequence and annotation of Penstemon davidsonii.</title>
        <authorList>
            <person name="Ostevik K.L."/>
            <person name="Alabady M."/>
            <person name="Zhang M."/>
            <person name="Rausher M.D."/>
        </authorList>
    </citation>
    <scope>NUCLEOTIDE SEQUENCE [LARGE SCALE GENOMIC DNA]</scope>
    <source>
        <strain evidence="15">DNT005</strain>
        <tissue evidence="15">Whole leaf</tissue>
    </source>
</reference>
<feature type="region of interest" description="Disordered" evidence="11">
    <location>
        <begin position="408"/>
        <end position="457"/>
    </location>
</feature>
<dbReference type="Pfam" id="PF00271">
    <property type="entry name" value="Helicase_C"/>
    <property type="match status" value="1"/>
</dbReference>
<keyword evidence="6" id="KW-0694">RNA-binding</keyword>
<dbReference type="CDD" id="cd17954">
    <property type="entry name" value="DEADc_DDX47"/>
    <property type="match status" value="1"/>
</dbReference>
<dbReference type="PROSITE" id="PS51194">
    <property type="entry name" value="HELICASE_CTER"/>
    <property type="match status" value="1"/>
</dbReference>
<comment type="subcellular location">
    <subcellularLocation>
        <location evidence="1">Nucleus</location>
    </subcellularLocation>
</comment>
<evidence type="ECO:0000313" key="16">
    <source>
        <dbReference type="Proteomes" id="UP001291926"/>
    </source>
</evidence>
<dbReference type="Gene3D" id="3.40.50.300">
    <property type="entry name" value="P-loop containing nucleotide triphosphate hydrolases"/>
    <property type="match status" value="2"/>
</dbReference>
<gene>
    <name evidence="15" type="ORF">RD792_004088</name>
</gene>
<dbReference type="SUPFAM" id="SSF52540">
    <property type="entry name" value="P-loop containing nucleoside triphosphate hydrolases"/>
    <property type="match status" value="1"/>
</dbReference>
<dbReference type="SMART" id="SM00487">
    <property type="entry name" value="DEXDc"/>
    <property type="match status" value="1"/>
</dbReference>
<keyword evidence="7" id="KW-0539">Nucleus</keyword>
<evidence type="ECO:0000256" key="6">
    <source>
        <dbReference type="ARBA" id="ARBA00022884"/>
    </source>
</evidence>
<dbReference type="InterPro" id="IPR011545">
    <property type="entry name" value="DEAD/DEAH_box_helicase_dom"/>
</dbReference>
<evidence type="ECO:0000313" key="15">
    <source>
        <dbReference type="EMBL" id="KAK4488331.1"/>
    </source>
</evidence>
<evidence type="ECO:0000256" key="3">
    <source>
        <dbReference type="ARBA" id="ARBA00022801"/>
    </source>
</evidence>
<feature type="short sequence motif" description="Q motif" evidence="9">
    <location>
        <begin position="21"/>
        <end position="49"/>
    </location>
</feature>
<dbReference type="PANTHER" id="PTHR47959">
    <property type="entry name" value="ATP-DEPENDENT RNA HELICASE RHLE-RELATED"/>
    <property type="match status" value="1"/>
</dbReference>
<evidence type="ECO:0000256" key="10">
    <source>
        <dbReference type="RuleBase" id="RU000492"/>
    </source>
</evidence>
<keyword evidence="16" id="KW-1185">Reference proteome</keyword>